<dbReference type="PANTHER" id="PTHR31958:SF2">
    <property type="entry name" value="COILED-COIL DOMAIN-CONTAINING PROTEIN 127"/>
    <property type="match status" value="1"/>
</dbReference>
<dbReference type="OMA" id="IDETFTH"/>
<dbReference type="Proteomes" id="UP000887568">
    <property type="component" value="Unplaced"/>
</dbReference>
<dbReference type="OrthoDB" id="10064762at2759"/>
<organism evidence="2 3">
    <name type="scientific">Patiria miniata</name>
    <name type="common">Bat star</name>
    <name type="synonym">Asterina miniata</name>
    <dbReference type="NCBI Taxonomy" id="46514"/>
    <lineage>
        <taxon>Eukaryota</taxon>
        <taxon>Metazoa</taxon>
        <taxon>Echinodermata</taxon>
        <taxon>Eleutherozoa</taxon>
        <taxon>Asterozoa</taxon>
        <taxon>Asteroidea</taxon>
        <taxon>Valvatacea</taxon>
        <taxon>Valvatida</taxon>
        <taxon>Asterinidae</taxon>
        <taxon>Patiria</taxon>
    </lineage>
</organism>
<reference evidence="2" key="1">
    <citation type="submission" date="2022-11" db="UniProtKB">
        <authorList>
            <consortium name="EnsemblMetazoa"/>
        </authorList>
    </citation>
    <scope>IDENTIFICATION</scope>
</reference>
<dbReference type="EnsemblMetazoa" id="XM_038196275.1">
    <property type="protein sequence ID" value="XP_038052203.1"/>
    <property type="gene ID" value="LOC119724943"/>
</dbReference>
<evidence type="ECO:0000313" key="3">
    <source>
        <dbReference type="Proteomes" id="UP000887568"/>
    </source>
</evidence>
<evidence type="ECO:0000313" key="2">
    <source>
        <dbReference type="EnsemblMetazoa" id="XP_038052203.1"/>
    </source>
</evidence>
<evidence type="ECO:0008006" key="4">
    <source>
        <dbReference type="Google" id="ProtNLM"/>
    </source>
</evidence>
<dbReference type="RefSeq" id="XP_038052203.1">
    <property type="nucleotide sequence ID" value="XM_038196275.1"/>
</dbReference>
<dbReference type="PANTHER" id="PTHR31958">
    <property type="entry name" value="COILED-COIL DOMAIN-CONTAINING PROTEIN 127"/>
    <property type="match status" value="1"/>
</dbReference>
<evidence type="ECO:0000256" key="1">
    <source>
        <dbReference type="SAM" id="Coils"/>
    </source>
</evidence>
<proteinExistence type="predicted"/>
<accession>A0A913ZK87</accession>
<protein>
    <recommendedName>
        <fullName evidence="4">Coiled-coil domain-containing protein 127</fullName>
    </recommendedName>
</protein>
<dbReference type="AlphaFoldDB" id="A0A913ZK87"/>
<sequence>MESNDLNFPPTEEPFVKKLSRIATQLIVPVLLPASSVFVGWLAQRRISVQLSELRKEKQQVDDLKENMESLQAEMEVLMKKRDVYEGNLGITTIKRRQLLEEAILKEEEESTEKILKDLEELRPLLKQRQDIYCSSLRSRRNRWKIEEKLKRMTYAKPYDKELGLNKGMQDIFQNDKTCGPETNGCLMWVYLDFWKTQAQLLKYKEVASRMKSIDETFTH</sequence>
<dbReference type="InterPro" id="IPR034607">
    <property type="entry name" value="CCDC127"/>
</dbReference>
<name>A0A913ZK87_PATMI</name>
<feature type="coiled-coil region" evidence="1">
    <location>
        <begin position="47"/>
        <end position="122"/>
    </location>
</feature>
<keyword evidence="1" id="KW-0175">Coiled coil</keyword>
<keyword evidence="3" id="KW-1185">Reference proteome</keyword>
<dbReference type="GeneID" id="119724943"/>